<name>W9GNC5_9MICO</name>
<comment type="caution">
    <text evidence="3">The sequence shown here is derived from an EMBL/GenBank/DDBJ whole genome shotgun (WGS) entry which is preliminary data.</text>
</comment>
<evidence type="ECO:0000256" key="1">
    <source>
        <dbReference type="ARBA" id="ARBA00005254"/>
    </source>
</evidence>
<dbReference type="Gene3D" id="3.90.226.10">
    <property type="entry name" value="2-enoyl-CoA Hydratase, Chain A, domain 1"/>
    <property type="match status" value="1"/>
</dbReference>
<dbReference type="PANTHER" id="PTHR43459:SF1">
    <property type="entry name" value="EG:BACN32G11.4 PROTEIN"/>
    <property type="match status" value="1"/>
</dbReference>
<dbReference type="InterPro" id="IPR018376">
    <property type="entry name" value="Enoyl-CoA_hyd/isom_CS"/>
</dbReference>
<dbReference type="InterPro" id="IPR029045">
    <property type="entry name" value="ClpP/crotonase-like_dom_sf"/>
</dbReference>
<dbReference type="GO" id="GO:0004300">
    <property type="term" value="F:enoyl-CoA hydratase activity"/>
    <property type="evidence" value="ECO:0007669"/>
    <property type="project" value="UniProtKB-EC"/>
</dbReference>
<dbReference type="PANTHER" id="PTHR43459">
    <property type="entry name" value="ENOYL-COA HYDRATASE"/>
    <property type="match status" value="1"/>
</dbReference>
<dbReference type="OrthoDB" id="8452484at2"/>
<dbReference type="PROSITE" id="PS00166">
    <property type="entry name" value="ENOYL_COA_HYDRATASE"/>
    <property type="match status" value="1"/>
</dbReference>
<sequence length="257" mass="27026">MSDEVIVTHSGHVLLARLNRPTMRNALDDATLTGLFEALDEAEATGARAVVLTGGDAYFSSGGDVRSMPGPDAGLFGPARRLDRIHALIARLIGSDLPVVAAVEGYAVGAALGVVLACDLVVAAEDARFMVPFAARGLTADAGAAWHLTRRLGHQRAAAHLLLGEPLPATEAHRVGLVTRLVPAGTVTEAALELADRLGSGPRESNAVTKSLMVRATADELRSFLDVERLGVSLAGHGEDSREGRLAFMEKRKPNFQ</sequence>
<evidence type="ECO:0000313" key="3">
    <source>
        <dbReference type="EMBL" id="EWT06333.1"/>
    </source>
</evidence>
<gene>
    <name evidence="3" type="ORF">N864_22150</name>
</gene>
<dbReference type="AlphaFoldDB" id="W9GNC5"/>
<comment type="similarity">
    <text evidence="1 2">Belongs to the enoyl-CoA hydratase/isomerase family.</text>
</comment>
<dbReference type="InterPro" id="IPR014748">
    <property type="entry name" value="Enoyl-CoA_hydra_C"/>
</dbReference>
<proteinExistence type="inferred from homology"/>
<evidence type="ECO:0000313" key="4">
    <source>
        <dbReference type="Proteomes" id="UP000019494"/>
    </source>
</evidence>
<dbReference type="RefSeq" id="WP_034715726.1">
    <property type="nucleotide sequence ID" value="NZ_AWQS01000053.1"/>
</dbReference>
<evidence type="ECO:0000256" key="2">
    <source>
        <dbReference type="RuleBase" id="RU003707"/>
    </source>
</evidence>
<dbReference type="Proteomes" id="UP000019494">
    <property type="component" value="Unassembled WGS sequence"/>
</dbReference>
<protein>
    <submittedName>
        <fullName evidence="3">Enoyl-CoA hydratase</fullName>
        <ecNumber evidence="3">4.2.1.17</ecNumber>
    </submittedName>
</protein>
<accession>W9GNC5</accession>
<organism evidence="3 4">
    <name type="scientific">Intrasporangium chromatireducens Q5-1</name>
    <dbReference type="NCBI Taxonomy" id="584657"/>
    <lineage>
        <taxon>Bacteria</taxon>
        <taxon>Bacillati</taxon>
        <taxon>Actinomycetota</taxon>
        <taxon>Actinomycetes</taxon>
        <taxon>Micrococcales</taxon>
        <taxon>Intrasporangiaceae</taxon>
        <taxon>Intrasporangium</taxon>
    </lineage>
</organism>
<dbReference type="CDD" id="cd06558">
    <property type="entry name" value="crotonase-like"/>
    <property type="match status" value="1"/>
</dbReference>
<dbReference type="InterPro" id="IPR001753">
    <property type="entry name" value="Enoyl-CoA_hydra/iso"/>
</dbReference>
<keyword evidence="4" id="KW-1185">Reference proteome</keyword>
<keyword evidence="3" id="KW-0456">Lyase</keyword>
<dbReference type="EC" id="4.2.1.17" evidence="3"/>
<dbReference type="Gene3D" id="1.10.12.10">
    <property type="entry name" value="Lyase 2-enoyl-coa Hydratase, Chain A, domain 2"/>
    <property type="match status" value="1"/>
</dbReference>
<dbReference type="SUPFAM" id="SSF52096">
    <property type="entry name" value="ClpP/crotonase"/>
    <property type="match status" value="1"/>
</dbReference>
<dbReference type="EMBL" id="AWQS01000053">
    <property type="protein sequence ID" value="EWT06333.1"/>
    <property type="molecule type" value="Genomic_DNA"/>
</dbReference>
<reference evidence="4" key="1">
    <citation type="submission" date="2013-08" db="EMBL/GenBank/DDBJ databases">
        <title>Intrasporangium oryzae NRRL B-24470.</title>
        <authorList>
            <person name="Liu H."/>
            <person name="Wang G."/>
        </authorList>
    </citation>
    <scope>NUCLEOTIDE SEQUENCE [LARGE SCALE GENOMIC DNA]</scope>
    <source>
        <strain evidence="4">Q5-1</strain>
    </source>
</reference>
<dbReference type="Pfam" id="PF00378">
    <property type="entry name" value="ECH_1"/>
    <property type="match status" value="1"/>
</dbReference>